<sequence length="242" mass="26602">MPITDEGASASRRTLAEKLKRLRDMKAPHGEPPPSYEVTARQITEATGISISGPYFWELATGRTTNPKLRHLQALARFYRVPVSYLADDEPDHEQLESELELLHRLKQGSTSERPQVGAPDADFVAVESLLTRLHALDGFGDTETREAALQLNSLQAAERTELLPALENEQVRALARAAGRLATDLLTTAVVTLGEPDLLGALTEEDAREAAVRIARLSPASRQAVLTLMDHLRRVENPSDD</sequence>
<proteinExistence type="predicted"/>
<name>A0A1W7CWT8_9ACTN</name>
<dbReference type="RefSeq" id="WP_086158792.1">
    <property type="nucleotide sequence ID" value="NZ_CP021121.1"/>
</dbReference>
<dbReference type="Gene3D" id="1.10.260.40">
    <property type="entry name" value="lambda repressor-like DNA-binding domains"/>
    <property type="match status" value="2"/>
</dbReference>
<feature type="domain" description="HTH cro/C1-type" evidence="1">
    <location>
        <begin position="61"/>
        <end position="86"/>
    </location>
</feature>
<accession>A0A1W7CWT8</accession>
<dbReference type="InterPro" id="IPR001387">
    <property type="entry name" value="Cro/C1-type_HTH"/>
</dbReference>
<keyword evidence="3" id="KW-1185">Reference proteome</keyword>
<dbReference type="GO" id="GO:0003677">
    <property type="term" value="F:DNA binding"/>
    <property type="evidence" value="ECO:0007669"/>
    <property type="project" value="InterPro"/>
</dbReference>
<dbReference type="Proteomes" id="UP000194218">
    <property type="component" value="Chromosome"/>
</dbReference>
<dbReference type="OrthoDB" id="2679623at2"/>
<evidence type="ECO:0000259" key="1">
    <source>
        <dbReference type="PROSITE" id="PS50943"/>
    </source>
</evidence>
<dbReference type="EMBL" id="CP021121">
    <property type="protein sequence ID" value="ARQ69167.1"/>
    <property type="molecule type" value="Genomic_DNA"/>
</dbReference>
<dbReference type="InterPro" id="IPR010982">
    <property type="entry name" value="Lambda_DNA-bd_dom_sf"/>
</dbReference>
<organism evidence="2 3">
    <name type="scientific">Streptomyces marincola</name>
    <dbReference type="NCBI Taxonomy" id="2878388"/>
    <lineage>
        <taxon>Bacteria</taxon>
        <taxon>Bacillati</taxon>
        <taxon>Actinomycetota</taxon>
        <taxon>Actinomycetes</taxon>
        <taxon>Kitasatosporales</taxon>
        <taxon>Streptomycetaceae</taxon>
        <taxon>Streptomyces</taxon>
    </lineage>
</organism>
<evidence type="ECO:0000313" key="2">
    <source>
        <dbReference type="EMBL" id="ARQ69167.1"/>
    </source>
</evidence>
<evidence type="ECO:0000313" key="3">
    <source>
        <dbReference type="Proteomes" id="UP000194218"/>
    </source>
</evidence>
<dbReference type="AlphaFoldDB" id="A0A1W7CWT8"/>
<gene>
    <name evidence="2" type="ORF">CAG99_10100</name>
</gene>
<protein>
    <recommendedName>
        <fullName evidence="1">HTH cro/C1-type domain-containing protein</fullName>
    </recommendedName>
</protein>
<dbReference type="KEGG" id="smao:CAG99_10100"/>
<dbReference type="PROSITE" id="PS50943">
    <property type="entry name" value="HTH_CROC1"/>
    <property type="match status" value="1"/>
</dbReference>
<reference evidence="2 3" key="1">
    <citation type="submission" date="2017-05" db="EMBL/GenBank/DDBJ databases">
        <title>Complete genome sequence of Streptomyces sp. SCSIO 03032 revealed the diverse biosynthetic pathways for its bioactive secondary metabolites.</title>
        <authorList>
            <person name="Ma L."/>
            <person name="Zhu Y."/>
            <person name="Zhang W."/>
            <person name="Zhang G."/>
            <person name="Tian X."/>
            <person name="Zhang S."/>
            <person name="Zhang C."/>
        </authorList>
    </citation>
    <scope>NUCLEOTIDE SEQUENCE [LARGE SCALE GENOMIC DNA]</scope>
    <source>
        <strain evidence="2 3">SCSIO 03032</strain>
    </source>
</reference>